<keyword evidence="6" id="KW-1185">Reference proteome</keyword>
<proteinExistence type="predicted"/>
<accession>A0A5B8IZL1</accession>
<dbReference type="Pfam" id="PF02782">
    <property type="entry name" value="FGGY_C"/>
    <property type="match status" value="1"/>
</dbReference>
<evidence type="ECO:0000256" key="1">
    <source>
        <dbReference type="ARBA" id="ARBA00022679"/>
    </source>
</evidence>
<dbReference type="AlphaFoldDB" id="A0A5B8IZL1"/>
<dbReference type="GO" id="GO:0005737">
    <property type="term" value="C:cytoplasm"/>
    <property type="evidence" value="ECO:0007669"/>
    <property type="project" value="TreeGrafter"/>
</dbReference>
<dbReference type="InterPro" id="IPR043129">
    <property type="entry name" value="ATPase_NBD"/>
</dbReference>
<dbReference type="Gene3D" id="3.30.420.40">
    <property type="match status" value="1"/>
</dbReference>
<dbReference type="InterPro" id="IPR000577">
    <property type="entry name" value="Carb_kinase_FGGY"/>
</dbReference>
<dbReference type="Proteomes" id="UP000318483">
    <property type="component" value="Plasmid unnamed3"/>
</dbReference>
<dbReference type="GO" id="GO:0019321">
    <property type="term" value="P:pentose metabolic process"/>
    <property type="evidence" value="ECO:0007669"/>
    <property type="project" value="TreeGrafter"/>
</dbReference>
<organism evidence="5 6">
    <name type="scientific">Qingshengfaniella alkalisoli</name>
    <dbReference type="NCBI Taxonomy" id="2599296"/>
    <lineage>
        <taxon>Bacteria</taxon>
        <taxon>Pseudomonadati</taxon>
        <taxon>Pseudomonadota</taxon>
        <taxon>Alphaproteobacteria</taxon>
        <taxon>Rhodobacterales</taxon>
        <taxon>Paracoccaceae</taxon>
        <taxon>Qingshengfaniella</taxon>
    </lineage>
</organism>
<evidence type="ECO:0000256" key="2">
    <source>
        <dbReference type="ARBA" id="ARBA00022777"/>
    </source>
</evidence>
<dbReference type="RefSeq" id="WP_146366530.1">
    <property type="nucleotide sequence ID" value="NZ_CP042264.1"/>
</dbReference>
<dbReference type="InterPro" id="IPR018485">
    <property type="entry name" value="FGGY_C"/>
</dbReference>
<dbReference type="PANTHER" id="PTHR43435:SF4">
    <property type="entry name" value="FGGY CARBOHYDRATE KINASE DOMAIN-CONTAINING PROTEIN"/>
    <property type="match status" value="1"/>
</dbReference>
<sequence length="508" mass="54044">MQDFVVAVDVGTRSARAGVFDRSGSMQGAGIAELDLLSPSPGSGEYASEEVWAAVCEAVQQAVRSTTCSVADIAAIGFDATCSLVLRDKAGEPLAVSDRESSGDTLAWFDHRATAQAAWMSALGHPVTARNGGNLSPEMQLPKLKWLKDMRPGVWDVLGYAFDLADFLTWRASGNAARSVCTLSAKWGYQVDRGGWPSDFLEAADLPDMVCKAGMPAKAIAVGDRVGQLSKAAAAELGLTENCAVASGMVDAYAGALALLDPARPEALALVAGTSTCVMGYGDGPIALAGFWGPYPDAVLPGRSIFETGQSATGSMLDRIITAFALSPTRDMHDRIAEYIDHVLENDPNFGKGIDILPDFHGNRSPLADPLARGAIIGLSLDTSFHELCRTYWRGCVALALALKQLIQELRKSGQTVSELRMSGGHIRFRRLPQLYADATGCVIYVPDHENAALRGSAIAAAKAAGWSDDLAVLSVEMADNLTAFDPDEANYLLEDYRTFLEIQSFGK</sequence>
<dbReference type="GO" id="GO:0019150">
    <property type="term" value="F:D-ribulokinase activity"/>
    <property type="evidence" value="ECO:0007669"/>
    <property type="project" value="TreeGrafter"/>
</dbReference>
<dbReference type="Gene3D" id="1.20.58.2240">
    <property type="match status" value="1"/>
</dbReference>
<dbReference type="PANTHER" id="PTHR43435">
    <property type="entry name" value="RIBULOKINASE"/>
    <property type="match status" value="1"/>
</dbReference>
<evidence type="ECO:0000313" key="6">
    <source>
        <dbReference type="Proteomes" id="UP000318483"/>
    </source>
</evidence>
<protein>
    <submittedName>
        <fullName evidence="5">Ribulokinase</fullName>
    </submittedName>
</protein>
<dbReference type="KEGG" id="lit:FPZ52_15490"/>
<evidence type="ECO:0000313" key="5">
    <source>
        <dbReference type="EMBL" id="QDY71114.1"/>
    </source>
</evidence>
<name>A0A5B8IZL1_9RHOB</name>
<dbReference type="Pfam" id="PF00370">
    <property type="entry name" value="FGGY_N"/>
    <property type="match status" value="1"/>
</dbReference>
<reference evidence="5 6" key="1">
    <citation type="submission" date="2019-07" db="EMBL/GenBank/DDBJ databases">
        <title>Litoreibacter alkalisoli sp. nov., isolated from saline-alkaline soil.</title>
        <authorList>
            <person name="Wang S."/>
            <person name="Xu L."/>
            <person name="Xing Y.-T."/>
            <person name="Sun J.-Q."/>
        </authorList>
    </citation>
    <scope>NUCLEOTIDE SEQUENCE [LARGE SCALE GENOMIC DNA]</scope>
    <source>
        <strain evidence="5 6">LN3S51</strain>
        <plasmid evidence="5 6">unnamed3</plasmid>
    </source>
</reference>
<feature type="domain" description="Carbohydrate kinase FGGY N-terminal" evidence="3">
    <location>
        <begin position="5"/>
        <end position="257"/>
    </location>
</feature>
<keyword evidence="2 5" id="KW-0418">Kinase</keyword>
<evidence type="ECO:0000259" key="3">
    <source>
        <dbReference type="Pfam" id="PF00370"/>
    </source>
</evidence>
<gene>
    <name evidence="5" type="ORF">FPZ52_15490</name>
</gene>
<evidence type="ECO:0000259" key="4">
    <source>
        <dbReference type="Pfam" id="PF02782"/>
    </source>
</evidence>
<dbReference type="PIRSF" id="PIRSF000538">
    <property type="entry name" value="GlpK"/>
    <property type="match status" value="1"/>
</dbReference>
<geneLocation type="plasmid" evidence="5 6">
    <name>unnamed3</name>
</geneLocation>
<keyword evidence="1" id="KW-0808">Transferase</keyword>
<keyword evidence="5" id="KW-0614">Plasmid</keyword>
<feature type="domain" description="Carbohydrate kinase FGGY C-terminal" evidence="4">
    <location>
        <begin position="268"/>
        <end position="465"/>
    </location>
</feature>
<dbReference type="OrthoDB" id="9805576at2"/>
<dbReference type="InterPro" id="IPR018484">
    <property type="entry name" value="FGGY_N"/>
</dbReference>
<dbReference type="EMBL" id="CP042264">
    <property type="protein sequence ID" value="QDY71114.1"/>
    <property type="molecule type" value="Genomic_DNA"/>
</dbReference>
<dbReference type="SUPFAM" id="SSF53067">
    <property type="entry name" value="Actin-like ATPase domain"/>
    <property type="match status" value="2"/>
</dbReference>